<dbReference type="Proteomes" id="UP000503840">
    <property type="component" value="Unassembled WGS sequence"/>
</dbReference>
<evidence type="ECO:0000259" key="2">
    <source>
        <dbReference type="Pfam" id="PF06568"/>
    </source>
</evidence>
<keyword evidence="4" id="KW-1185">Reference proteome</keyword>
<dbReference type="Pfam" id="PF06568">
    <property type="entry name" value="YjiS-like"/>
    <property type="match status" value="1"/>
</dbReference>
<sequence>MTMLIPQVNSLMNCIRRWMEACRKAGEQQRTMRELEALDDHILRDIGLSRDQLLRMKGGGAPVPERRKAGQCGNTRGAAGAGRSVPACSCRAAHEAGIALCRDE</sequence>
<name>A0A7J0BGE2_9BACT</name>
<feature type="domain" description="YjiS-like" evidence="2">
    <location>
        <begin position="18"/>
        <end position="53"/>
    </location>
</feature>
<dbReference type="RefSeq" id="WP_205245192.1">
    <property type="nucleotide sequence ID" value="NZ_BLVO01000012.1"/>
</dbReference>
<comment type="caution">
    <text evidence="3">The sequence shown here is derived from an EMBL/GenBank/DDBJ whole genome shotgun (WGS) entry which is preliminary data.</text>
</comment>
<feature type="region of interest" description="Disordered" evidence="1">
    <location>
        <begin position="57"/>
        <end position="83"/>
    </location>
</feature>
<accession>A0A7J0BGE2</accession>
<evidence type="ECO:0000313" key="4">
    <source>
        <dbReference type="Proteomes" id="UP000503840"/>
    </source>
</evidence>
<evidence type="ECO:0000313" key="3">
    <source>
        <dbReference type="EMBL" id="GFM32779.1"/>
    </source>
</evidence>
<dbReference type="EMBL" id="BLVO01000012">
    <property type="protein sequence ID" value="GFM32779.1"/>
    <property type="molecule type" value="Genomic_DNA"/>
</dbReference>
<organism evidence="3 4">
    <name type="scientific">Desulfovibrio subterraneus</name>
    <dbReference type="NCBI Taxonomy" id="2718620"/>
    <lineage>
        <taxon>Bacteria</taxon>
        <taxon>Pseudomonadati</taxon>
        <taxon>Thermodesulfobacteriota</taxon>
        <taxon>Desulfovibrionia</taxon>
        <taxon>Desulfovibrionales</taxon>
        <taxon>Desulfovibrionaceae</taxon>
        <taxon>Desulfovibrio</taxon>
    </lineage>
</organism>
<dbReference type="InterPro" id="IPR009506">
    <property type="entry name" value="YjiS-like"/>
</dbReference>
<evidence type="ECO:0000256" key="1">
    <source>
        <dbReference type="SAM" id="MobiDB-lite"/>
    </source>
</evidence>
<protein>
    <recommendedName>
        <fullName evidence="2">YjiS-like domain-containing protein</fullName>
    </recommendedName>
</protein>
<gene>
    <name evidence="3" type="ORF">DSM101010T_11440</name>
</gene>
<reference evidence="3 4" key="1">
    <citation type="submission" date="2020-05" db="EMBL/GenBank/DDBJ databases">
        <title>Draft genome sequence of Desulfovibrio sp. strain HN2T.</title>
        <authorList>
            <person name="Ueno A."/>
            <person name="Tamazawa S."/>
            <person name="Tamamura S."/>
            <person name="Murakami T."/>
            <person name="Kiyama T."/>
            <person name="Inomata H."/>
            <person name="Amano Y."/>
            <person name="Miyakawa K."/>
            <person name="Tamaki H."/>
            <person name="Naganuma T."/>
            <person name="Kaneko K."/>
        </authorList>
    </citation>
    <scope>NUCLEOTIDE SEQUENCE [LARGE SCALE GENOMIC DNA]</scope>
    <source>
        <strain evidence="3 4">HN2</strain>
    </source>
</reference>
<dbReference type="AlphaFoldDB" id="A0A7J0BGE2"/>
<proteinExistence type="predicted"/>